<proteinExistence type="predicted"/>
<organism evidence="1 2">
    <name type="scientific">Pseudomonas gingeri</name>
    <dbReference type="NCBI Taxonomy" id="117681"/>
    <lineage>
        <taxon>Bacteria</taxon>
        <taxon>Pseudomonadati</taxon>
        <taxon>Pseudomonadota</taxon>
        <taxon>Gammaproteobacteria</taxon>
        <taxon>Pseudomonadales</taxon>
        <taxon>Pseudomonadaceae</taxon>
        <taxon>Pseudomonas</taxon>
    </lineage>
</organism>
<accession>A0A7Y7YCM6</accession>
<reference evidence="1 2" key="1">
    <citation type="submission" date="2020-04" db="EMBL/GenBank/DDBJ databases">
        <title>Molecular characterization of pseudomonads from Agaricus bisporus reveal novel blotch 2 pathogens in Western Europe.</title>
        <authorList>
            <person name="Taparia T."/>
            <person name="Krijger M."/>
            <person name="Haynes E."/>
            <person name="Elpinstone J.G."/>
            <person name="Noble R."/>
            <person name="Van Der Wolf J."/>
        </authorList>
    </citation>
    <scope>NUCLEOTIDE SEQUENCE [LARGE SCALE GENOMIC DNA]</scope>
    <source>
        <strain evidence="1 2">IPO3737</strain>
    </source>
</reference>
<dbReference type="RefSeq" id="WP_177062102.1">
    <property type="nucleotide sequence ID" value="NZ_JACAPB010000025.1"/>
</dbReference>
<dbReference type="Proteomes" id="UP000520592">
    <property type="component" value="Unassembled WGS sequence"/>
</dbReference>
<name>A0A7Y7YCM6_9PSED</name>
<evidence type="ECO:0000313" key="1">
    <source>
        <dbReference type="EMBL" id="NWC33822.1"/>
    </source>
</evidence>
<sequence length="94" mass="10547">MNRQRAAQLRISPLHLQQGLFALLALLVTLIAGQAFQRWSQPVIEVQRVPFQVPVQTHFSAAGPASVDRGAYTLMPVEQAESPADLPRQERWVF</sequence>
<dbReference type="AlphaFoldDB" id="A0A7Y7YCM6"/>
<gene>
    <name evidence="1" type="ORF">HX876_15580</name>
</gene>
<evidence type="ECO:0000313" key="2">
    <source>
        <dbReference type="Proteomes" id="UP000520592"/>
    </source>
</evidence>
<dbReference type="EMBL" id="JACAQD010000016">
    <property type="protein sequence ID" value="NWC33822.1"/>
    <property type="molecule type" value="Genomic_DNA"/>
</dbReference>
<comment type="caution">
    <text evidence="1">The sequence shown here is derived from an EMBL/GenBank/DDBJ whole genome shotgun (WGS) entry which is preliminary data.</text>
</comment>
<protein>
    <submittedName>
        <fullName evidence="1">Uncharacterized protein</fullName>
    </submittedName>
</protein>